<evidence type="ECO:0000256" key="2">
    <source>
        <dbReference type="ARBA" id="ARBA00023315"/>
    </source>
</evidence>
<dbReference type="InterPro" id="IPR050680">
    <property type="entry name" value="YpeA/RimI_acetyltransf"/>
</dbReference>
<dbReference type="EMBL" id="CVRB01000004">
    <property type="protein sequence ID" value="CRK83695.1"/>
    <property type="molecule type" value="Genomic_DNA"/>
</dbReference>
<dbReference type="CDD" id="cd04301">
    <property type="entry name" value="NAT_SF"/>
    <property type="match status" value="1"/>
</dbReference>
<keyword evidence="1 4" id="KW-0808">Transferase</keyword>
<gene>
    <name evidence="4" type="ORF">BN000_03686</name>
</gene>
<dbReference type="AlphaFoldDB" id="A0A0U1P092"/>
<sequence length="170" mass="19934">MEILSIGMEEFKTVREFYSDITADLRQKGNYQWDRYYPNRFIIKNDLKQGNLYGMHEGKQLTGAIVLDTNQSKKYKALKWEDVKGTPLVIHRLAVHPEHQGKGYGKNLLKFAEDYAQRNGYTSIRFDVYSENHAALKMYERAGYQARGMIQFPLRSVPYHCYEKILVDPN</sequence>
<name>A0A0U1P092_9BACI</name>
<dbReference type="PANTHER" id="PTHR43420:SF47">
    <property type="entry name" value="N-ACETYLTRANSFERASE DOMAIN-CONTAINING PROTEIN"/>
    <property type="match status" value="1"/>
</dbReference>
<feature type="domain" description="N-acetyltransferase" evidence="3">
    <location>
        <begin position="1"/>
        <end position="168"/>
    </location>
</feature>
<evidence type="ECO:0000313" key="5">
    <source>
        <dbReference type="Proteomes" id="UP000199087"/>
    </source>
</evidence>
<proteinExistence type="predicted"/>
<organism evidence="4 5">
    <name type="scientific">Neobacillus massiliamazoniensis</name>
    <dbReference type="NCBI Taxonomy" id="1499688"/>
    <lineage>
        <taxon>Bacteria</taxon>
        <taxon>Bacillati</taxon>
        <taxon>Bacillota</taxon>
        <taxon>Bacilli</taxon>
        <taxon>Bacillales</taxon>
        <taxon>Bacillaceae</taxon>
        <taxon>Neobacillus</taxon>
    </lineage>
</organism>
<dbReference type="PANTHER" id="PTHR43420">
    <property type="entry name" value="ACETYLTRANSFERASE"/>
    <property type="match status" value="1"/>
</dbReference>
<dbReference type="InterPro" id="IPR016181">
    <property type="entry name" value="Acyl_CoA_acyltransferase"/>
</dbReference>
<dbReference type="Proteomes" id="UP000199087">
    <property type="component" value="Unassembled WGS sequence"/>
</dbReference>
<evidence type="ECO:0000259" key="3">
    <source>
        <dbReference type="PROSITE" id="PS51186"/>
    </source>
</evidence>
<dbReference type="Gene3D" id="3.40.630.30">
    <property type="match status" value="1"/>
</dbReference>
<evidence type="ECO:0000313" key="4">
    <source>
        <dbReference type="EMBL" id="CRK83695.1"/>
    </source>
</evidence>
<protein>
    <submittedName>
        <fullName evidence="4">GNAT family acetyltransferase</fullName>
    </submittedName>
</protein>
<evidence type="ECO:0000256" key="1">
    <source>
        <dbReference type="ARBA" id="ARBA00022679"/>
    </source>
</evidence>
<dbReference type="GO" id="GO:0016747">
    <property type="term" value="F:acyltransferase activity, transferring groups other than amino-acyl groups"/>
    <property type="evidence" value="ECO:0007669"/>
    <property type="project" value="InterPro"/>
</dbReference>
<dbReference type="InterPro" id="IPR000182">
    <property type="entry name" value="GNAT_dom"/>
</dbReference>
<dbReference type="STRING" id="1499688.BN000_03686"/>
<dbReference type="SUPFAM" id="SSF55729">
    <property type="entry name" value="Acyl-CoA N-acyltransferases (Nat)"/>
    <property type="match status" value="1"/>
</dbReference>
<dbReference type="OrthoDB" id="9796381at2"/>
<dbReference type="Pfam" id="PF00583">
    <property type="entry name" value="Acetyltransf_1"/>
    <property type="match status" value="1"/>
</dbReference>
<dbReference type="PROSITE" id="PS51186">
    <property type="entry name" value="GNAT"/>
    <property type="match status" value="1"/>
</dbReference>
<accession>A0A0U1P092</accession>
<reference evidence="5" key="1">
    <citation type="submission" date="2015-05" db="EMBL/GenBank/DDBJ databases">
        <authorList>
            <person name="Urmite Genomes"/>
        </authorList>
    </citation>
    <scope>NUCLEOTIDE SEQUENCE [LARGE SCALE GENOMIC DNA]</scope>
    <source>
        <strain evidence="5">LF1</strain>
    </source>
</reference>
<keyword evidence="2" id="KW-0012">Acyltransferase</keyword>
<keyword evidence="5" id="KW-1185">Reference proteome</keyword>